<keyword evidence="3 6" id="KW-0012">Acyltransferase</keyword>
<dbReference type="RefSeq" id="WP_211301989.1">
    <property type="nucleotide sequence ID" value="NZ_PYAW01000002.1"/>
</dbReference>
<dbReference type="InterPro" id="IPR049489">
    <property type="entry name" value="FabD-like_helical_ins"/>
</dbReference>
<dbReference type="GO" id="GO:0004314">
    <property type="term" value="F:[acyl-carrier-protein] S-malonyltransferase activity"/>
    <property type="evidence" value="ECO:0007669"/>
    <property type="project" value="UniProtKB-EC"/>
</dbReference>
<dbReference type="NCBIfam" id="TIGR02814">
    <property type="entry name" value="pfaD_fam"/>
    <property type="match status" value="1"/>
</dbReference>
<evidence type="ECO:0000256" key="3">
    <source>
        <dbReference type="ARBA" id="ARBA00023315"/>
    </source>
</evidence>
<dbReference type="InterPro" id="IPR004410">
    <property type="entry name" value="Malonyl_CoA-ACP_transAc_FabD"/>
</dbReference>
<evidence type="ECO:0000313" key="6">
    <source>
        <dbReference type="EMBL" id="PSL48192.1"/>
    </source>
</evidence>
<evidence type="ECO:0000256" key="1">
    <source>
        <dbReference type="ARBA" id="ARBA00013258"/>
    </source>
</evidence>
<proteinExistence type="predicted"/>
<dbReference type="InterPro" id="IPR050858">
    <property type="entry name" value="Mal-CoA-ACP_Trans/PKS_FabD"/>
</dbReference>
<dbReference type="Pfam" id="PF21607">
    <property type="entry name" value="FabD_helical_ins"/>
    <property type="match status" value="1"/>
</dbReference>
<dbReference type="SUPFAM" id="SSF52151">
    <property type="entry name" value="FabD/lysophospholipase-like"/>
    <property type="match status" value="1"/>
</dbReference>
<dbReference type="Proteomes" id="UP000240971">
    <property type="component" value="Unassembled WGS sequence"/>
</dbReference>
<dbReference type="GO" id="GO:0006633">
    <property type="term" value="P:fatty acid biosynthetic process"/>
    <property type="evidence" value="ECO:0007669"/>
    <property type="project" value="TreeGrafter"/>
</dbReference>
<dbReference type="SUPFAM" id="SSF55048">
    <property type="entry name" value="Probable ACP-binding domain of malonyl-CoA ACP transacylase"/>
    <property type="match status" value="1"/>
</dbReference>
<dbReference type="InterPro" id="IPR013785">
    <property type="entry name" value="Aldolase_TIM"/>
</dbReference>
<dbReference type="SMART" id="SM00827">
    <property type="entry name" value="PKS_AT"/>
    <property type="match status" value="1"/>
</dbReference>
<organism evidence="6 7">
    <name type="scientific">Chitinophaga niastensis</name>
    <dbReference type="NCBI Taxonomy" id="536980"/>
    <lineage>
        <taxon>Bacteria</taxon>
        <taxon>Pseudomonadati</taxon>
        <taxon>Bacteroidota</taxon>
        <taxon>Chitinophagia</taxon>
        <taxon>Chitinophagales</taxon>
        <taxon>Chitinophagaceae</taxon>
        <taxon>Chitinophaga</taxon>
    </lineage>
</organism>
<evidence type="ECO:0000256" key="4">
    <source>
        <dbReference type="ARBA" id="ARBA00048462"/>
    </source>
</evidence>
<dbReference type="InterPro" id="IPR014179">
    <property type="entry name" value="PfaD-like_TIM-barrel"/>
</dbReference>
<dbReference type="AlphaFoldDB" id="A0A2P8HPR2"/>
<reference evidence="6 7" key="1">
    <citation type="submission" date="2018-03" db="EMBL/GenBank/DDBJ databases">
        <title>Genomic Encyclopedia of Archaeal and Bacterial Type Strains, Phase II (KMG-II): from individual species to whole genera.</title>
        <authorList>
            <person name="Goeker M."/>
        </authorList>
    </citation>
    <scope>NUCLEOTIDE SEQUENCE [LARGE SCALE GENOMIC DNA]</scope>
    <source>
        <strain evidence="6 7">DSM 24859</strain>
    </source>
</reference>
<dbReference type="InterPro" id="IPR001227">
    <property type="entry name" value="Ac_transferase_dom_sf"/>
</dbReference>
<dbReference type="PANTHER" id="PTHR42681:SF1">
    <property type="entry name" value="MALONYL-COA-ACYL CARRIER PROTEIN TRANSACYLASE, MITOCHONDRIAL"/>
    <property type="match status" value="1"/>
</dbReference>
<keyword evidence="7" id="KW-1185">Reference proteome</keyword>
<dbReference type="EMBL" id="PYAW01000002">
    <property type="protein sequence ID" value="PSL48192.1"/>
    <property type="molecule type" value="Genomic_DNA"/>
</dbReference>
<dbReference type="NCBIfam" id="TIGR00128">
    <property type="entry name" value="fabD"/>
    <property type="match status" value="1"/>
</dbReference>
<protein>
    <recommendedName>
        <fullName evidence="1">[acyl-carrier-protein] S-malonyltransferase</fullName>
        <ecNumber evidence="1">2.3.1.39</ecNumber>
    </recommendedName>
</protein>
<dbReference type="Gene3D" id="3.30.70.250">
    <property type="entry name" value="Malonyl-CoA ACP transacylase, ACP-binding"/>
    <property type="match status" value="1"/>
</dbReference>
<evidence type="ECO:0000259" key="5">
    <source>
        <dbReference type="SMART" id="SM00827"/>
    </source>
</evidence>
<evidence type="ECO:0000256" key="2">
    <source>
        <dbReference type="ARBA" id="ARBA00022679"/>
    </source>
</evidence>
<dbReference type="InterPro" id="IPR016036">
    <property type="entry name" value="Malonyl_transacylase_ACP-bd"/>
</dbReference>
<dbReference type="Gene3D" id="3.20.20.70">
    <property type="entry name" value="Aldolase class I"/>
    <property type="match status" value="1"/>
</dbReference>
<accession>A0A2P8HPR2</accession>
<feature type="domain" description="Malonyl-CoA:ACP transacylase (MAT)" evidence="5">
    <location>
        <begin position="6"/>
        <end position="319"/>
    </location>
</feature>
<keyword evidence="2 6" id="KW-0808">Transferase</keyword>
<dbReference type="PANTHER" id="PTHR42681">
    <property type="entry name" value="MALONYL-COA-ACYL CARRIER PROTEIN TRANSACYLASE, MITOCHONDRIAL"/>
    <property type="match status" value="1"/>
</dbReference>
<dbReference type="SUPFAM" id="SSF51412">
    <property type="entry name" value="Inosine monophosphate dehydrogenase (IMPDH)"/>
    <property type="match status" value="1"/>
</dbReference>
<gene>
    <name evidence="6" type="ORF">CLV51_1021056</name>
</gene>
<dbReference type="CDD" id="cd04742">
    <property type="entry name" value="NPD_FabD"/>
    <property type="match status" value="1"/>
</dbReference>
<comment type="catalytic activity">
    <reaction evidence="4">
        <text>holo-[ACP] + malonyl-CoA = malonyl-[ACP] + CoA</text>
        <dbReference type="Rhea" id="RHEA:41792"/>
        <dbReference type="Rhea" id="RHEA-COMP:9623"/>
        <dbReference type="Rhea" id="RHEA-COMP:9685"/>
        <dbReference type="ChEBI" id="CHEBI:57287"/>
        <dbReference type="ChEBI" id="CHEBI:57384"/>
        <dbReference type="ChEBI" id="CHEBI:64479"/>
        <dbReference type="ChEBI" id="CHEBI:78449"/>
        <dbReference type="EC" id="2.3.1.39"/>
    </reaction>
</comment>
<dbReference type="Pfam" id="PF00698">
    <property type="entry name" value="Acyl_transf_1"/>
    <property type="match status" value="1"/>
</dbReference>
<dbReference type="InterPro" id="IPR016035">
    <property type="entry name" value="Acyl_Trfase/lysoPLipase"/>
</dbReference>
<dbReference type="Gene3D" id="3.40.366.10">
    <property type="entry name" value="Malonyl-Coenzyme A Acyl Carrier Protein, domain 2"/>
    <property type="match status" value="1"/>
</dbReference>
<dbReference type="EC" id="2.3.1.39" evidence="1"/>
<dbReference type="GO" id="GO:0005829">
    <property type="term" value="C:cytosol"/>
    <property type="evidence" value="ECO:0007669"/>
    <property type="project" value="TreeGrafter"/>
</dbReference>
<evidence type="ECO:0000313" key="7">
    <source>
        <dbReference type="Proteomes" id="UP000240971"/>
    </source>
</evidence>
<name>A0A2P8HPR2_CHINA</name>
<comment type="caution">
    <text evidence="6">The sequence shown here is derived from an EMBL/GenBank/DDBJ whole genome shotgun (WGS) entry which is preliminary data.</text>
</comment>
<dbReference type="InterPro" id="IPR014043">
    <property type="entry name" value="Acyl_transferase_dom"/>
</dbReference>
<sequence>MMKAFLFPGQGSQRRGMGEQLFSRYPAYTATVNDILGYDITTLCLEDPDRLLNQTAYTQPALYVVNALTYIDRIAHEEKPDFVLGHSLGEYVALFAAGVFSFETGLQLVKKRAEIMAAVKDGGMAALLGLKMPAVEKILQTFNYTDIDIANYNSAEQIVISGLRTDILAAQKNFEASGAKLYYPLNVSGAFHSHYLKDAAENFGEYVKKISFSPPQIPVIANVSARPYTAALIPEGLTRQIASQVKWYESVSYLICQGDITFHEIGPGDVLTKMMGFIQANPLTAAEMNIIPPKPALKVADKVTTGSNGSVYPLWLKNFVPVNENGSPVAALQLQATQLGAESFRQTYGVKYAYAAGAMFHGIASQEQVLRLGQAGILSFLGTEGLTIQKVEEAVQYIKEQAGKEIPYGVNLWSHPERPETEDQLVALFIRHGVKNVEAAAYLGLSKAIVYYRVKGLYKDAGGNIVAGNRIMAKLSRPEIVEIFLEPAPKQIVDRLLEERLITAEQAEWSQRLPMADDICAEADSAGHTDRRMPYALLPVIRRMRDEAGKKFSGKYQIRVGVAGGIGTPESAAASYLLGADFIMTGSVNQCTLEAGTSNSVKDMLVEMNIQDTDYAPAGDLFEMGTKIQVLKKGLFFPARANKLFDLYRRYESLDELPVKDRTQLEERYFKNSLQTVFDTLIQQKDPAEISKALQHPKYKMSLVFKSYFSGSMTAALSGNLEIKEDYQVHCSPALGAFNQWVKGTALHPWRNRHADEIAMLLMLSTAVYLGDFFTSLGSSGIPPSRKTEQVLTGSVI</sequence>